<keyword evidence="1 2" id="KW-0732">Signal</keyword>
<evidence type="ECO:0000313" key="5">
    <source>
        <dbReference type="Proteomes" id="UP001589887"/>
    </source>
</evidence>
<organism evidence="4 5">
    <name type="scientific">Streptomyces noboritoensis</name>
    <dbReference type="NCBI Taxonomy" id="67337"/>
    <lineage>
        <taxon>Bacteria</taxon>
        <taxon>Bacillati</taxon>
        <taxon>Actinomycetota</taxon>
        <taxon>Actinomycetes</taxon>
        <taxon>Kitasatosporales</taxon>
        <taxon>Streptomycetaceae</taxon>
        <taxon>Streptomyces</taxon>
    </lineage>
</organism>
<feature type="domain" description="M23ase beta-sheet core" evidence="3">
    <location>
        <begin position="86"/>
        <end position="192"/>
    </location>
</feature>
<dbReference type="Pfam" id="PF01551">
    <property type="entry name" value="Peptidase_M23"/>
    <property type="match status" value="1"/>
</dbReference>
<feature type="signal peptide" evidence="2">
    <location>
        <begin position="1"/>
        <end position="22"/>
    </location>
</feature>
<dbReference type="RefSeq" id="WP_394320805.1">
    <property type="nucleotide sequence ID" value="NZ_JBHMQV010000009.1"/>
</dbReference>
<dbReference type="CDD" id="cd12797">
    <property type="entry name" value="M23_peptidase"/>
    <property type="match status" value="1"/>
</dbReference>
<feature type="chain" id="PRO_5046516048" evidence="2">
    <location>
        <begin position="23"/>
        <end position="209"/>
    </location>
</feature>
<evidence type="ECO:0000256" key="1">
    <source>
        <dbReference type="ARBA" id="ARBA00022729"/>
    </source>
</evidence>
<dbReference type="GO" id="GO:0016787">
    <property type="term" value="F:hydrolase activity"/>
    <property type="evidence" value="ECO:0007669"/>
    <property type="project" value="UniProtKB-KW"/>
</dbReference>
<evidence type="ECO:0000259" key="3">
    <source>
        <dbReference type="Pfam" id="PF01551"/>
    </source>
</evidence>
<dbReference type="PANTHER" id="PTHR21666">
    <property type="entry name" value="PEPTIDASE-RELATED"/>
    <property type="match status" value="1"/>
</dbReference>
<comment type="caution">
    <text evidence="4">The sequence shown here is derived from an EMBL/GenBank/DDBJ whole genome shotgun (WGS) entry which is preliminary data.</text>
</comment>
<keyword evidence="4" id="KW-0378">Hydrolase</keyword>
<dbReference type="SUPFAM" id="SSF51261">
    <property type="entry name" value="Duplicated hybrid motif"/>
    <property type="match status" value="1"/>
</dbReference>
<sequence length="209" mass="20885">MHRTLICLVVTGALGSLTGAPAGSLLPAPVGGGVGAGVVGGGGGAVVAAVADAGEVTAWAGRVWPVPGTPVVVRGWDPPTTPYGPGHRGIDLAAPPGTEIRAAAAGRVTFAGPVGGKGVLTITLDGLGSPPLRTTYEPVRALVREGERVSAGQPVAVVEAAVEPDADQPSPPHCRESCLHWGLKRGDVYLNPLALVRGGHARLLPVWGV</sequence>
<dbReference type="Proteomes" id="UP001589887">
    <property type="component" value="Unassembled WGS sequence"/>
</dbReference>
<keyword evidence="5" id="KW-1185">Reference proteome</keyword>
<dbReference type="Gene3D" id="2.70.70.10">
    <property type="entry name" value="Glucose Permease (Domain IIA)"/>
    <property type="match status" value="1"/>
</dbReference>
<name>A0ABV6TKF4_9ACTN</name>
<evidence type="ECO:0000313" key="4">
    <source>
        <dbReference type="EMBL" id="MFC0845843.1"/>
    </source>
</evidence>
<proteinExistence type="predicted"/>
<dbReference type="InterPro" id="IPR050570">
    <property type="entry name" value="Cell_wall_metabolism_enzyme"/>
</dbReference>
<accession>A0ABV6TKF4</accession>
<dbReference type="EMBL" id="JBHMQV010000009">
    <property type="protein sequence ID" value="MFC0845843.1"/>
    <property type="molecule type" value="Genomic_DNA"/>
</dbReference>
<reference evidence="4 5" key="1">
    <citation type="submission" date="2024-09" db="EMBL/GenBank/DDBJ databases">
        <authorList>
            <person name="Sun Q."/>
            <person name="Mori K."/>
        </authorList>
    </citation>
    <scope>NUCLEOTIDE SEQUENCE [LARGE SCALE GENOMIC DNA]</scope>
    <source>
        <strain evidence="4 5">JCM 4557</strain>
    </source>
</reference>
<gene>
    <name evidence="4" type="ORF">ACFH04_19325</name>
</gene>
<evidence type="ECO:0000256" key="2">
    <source>
        <dbReference type="SAM" id="SignalP"/>
    </source>
</evidence>
<dbReference type="InterPro" id="IPR011055">
    <property type="entry name" value="Dup_hybrid_motif"/>
</dbReference>
<dbReference type="InterPro" id="IPR016047">
    <property type="entry name" value="M23ase_b-sheet_dom"/>
</dbReference>
<protein>
    <submittedName>
        <fullName evidence="4">Murein hydrolase activator EnvC family protein</fullName>
    </submittedName>
</protein>
<dbReference type="PANTHER" id="PTHR21666:SF289">
    <property type="entry name" value="L-ALA--D-GLU ENDOPEPTIDASE"/>
    <property type="match status" value="1"/>
</dbReference>